<comment type="caution">
    <text evidence="3">The sequence shown here is derived from an EMBL/GenBank/DDBJ whole genome shotgun (WGS) entry which is preliminary data.</text>
</comment>
<evidence type="ECO:0000313" key="3">
    <source>
        <dbReference type="EMBL" id="KAG2645089.1"/>
    </source>
</evidence>
<dbReference type="InterPro" id="IPR036047">
    <property type="entry name" value="F-box-like_dom_sf"/>
</dbReference>
<dbReference type="InterPro" id="IPR032675">
    <property type="entry name" value="LRR_dom_sf"/>
</dbReference>
<dbReference type="PANTHER" id="PTHR34145:SF35">
    <property type="entry name" value="F-BOX DOMAIN-CONTAINING PROTEIN"/>
    <property type="match status" value="1"/>
</dbReference>
<protein>
    <recommendedName>
        <fullName evidence="5">F-box domain-containing protein</fullName>
    </recommendedName>
</protein>
<organism evidence="3 4">
    <name type="scientific">Panicum virgatum</name>
    <name type="common">Blackwell switchgrass</name>
    <dbReference type="NCBI Taxonomy" id="38727"/>
    <lineage>
        <taxon>Eukaryota</taxon>
        <taxon>Viridiplantae</taxon>
        <taxon>Streptophyta</taxon>
        <taxon>Embryophyta</taxon>
        <taxon>Tracheophyta</taxon>
        <taxon>Spermatophyta</taxon>
        <taxon>Magnoliopsida</taxon>
        <taxon>Liliopsida</taxon>
        <taxon>Poales</taxon>
        <taxon>Poaceae</taxon>
        <taxon>PACMAD clade</taxon>
        <taxon>Panicoideae</taxon>
        <taxon>Panicodae</taxon>
        <taxon>Paniceae</taxon>
        <taxon>Panicinae</taxon>
        <taxon>Panicum</taxon>
        <taxon>Panicum sect. Hiantes</taxon>
    </lineage>
</organism>
<dbReference type="Gene3D" id="3.80.10.10">
    <property type="entry name" value="Ribonuclease Inhibitor"/>
    <property type="match status" value="1"/>
</dbReference>
<dbReference type="SUPFAM" id="SSF52058">
    <property type="entry name" value="L domain-like"/>
    <property type="match status" value="1"/>
</dbReference>
<name>A0A8T0WPP9_PANVG</name>
<dbReference type="AlphaFoldDB" id="A0A8T0WPP9"/>
<evidence type="ECO:0008006" key="5">
    <source>
        <dbReference type="Google" id="ProtNLM"/>
    </source>
</evidence>
<dbReference type="Proteomes" id="UP000823388">
    <property type="component" value="Chromosome 2K"/>
</dbReference>
<evidence type="ECO:0000313" key="4">
    <source>
        <dbReference type="Proteomes" id="UP000823388"/>
    </source>
</evidence>
<gene>
    <name evidence="3" type="ORF">PVAP13_2KG396800</name>
</gene>
<accession>A0A8T0WPP9</accession>
<dbReference type="Pfam" id="PF23622">
    <property type="entry name" value="LRR_At1g61320_AtMIF1"/>
    <property type="match status" value="1"/>
</dbReference>
<dbReference type="PANTHER" id="PTHR34145">
    <property type="entry name" value="OS02G0105600 PROTEIN"/>
    <property type="match status" value="1"/>
</dbReference>
<dbReference type="Pfam" id="PF00646">
    <property type="entry name" value="F-box"/>
    <property type="match status" value="1"/>
</dbReference>
<dbReference type="InterPro" id="IPR053772">
    <property type="entry name" value="At1g61320/At1g61330-like"/>
</dbReference>
<evidence type="ECO:0000259" key="2">
    <source>
        <dbReference type="Pfam" id="PF23622"/>
    </source>
</evidence>
<evidence type="ECO:0000259" key="1">
    <source>
        <dbReference type="Pfam" id="PF00646"/>
    </source>
</evidence>
<dbReference type="InterPro" id="IPR001810">
    <property type="entry name" value="F-box_dom"/>
</dbReference>
<sequence>MSHLGPDLPEDIWKHIHSLMPLRDAARAACVSRPFLSSWRRYPNLTLTLHSLGYFDFTKKVNSILKNHSGVGIKKLILEFVKCYDCNDIINHLDSWLKITVTPQIEELTLICPEWFPDDPEWFPDDPEWFPDDKCSSMLRYKFPCSLLSNGRGNSIQYLDLECCAFQSTAHLGPLGSLTRLHLCHVCMTEDELGCFLSSSLVLERLELIDCYEIICLKIPGFLYHLSYLHVYGCGMLQDIENKAQNLRTIYFGEFPALYSLGVSLRLGELLHLNNIEMWCNDAACYARSELPSIAPSLETLTMGSLCEMTNAPTAPSKFLHLKYLCIHLGGVSPAYDYFLLASFFDASPSLETFRLNLPQELMEHDWISGGSSDLRQMRRHCHHNLQRFEITGFGSAKSLVELTCYILESTLSLKCVTLDTTLRGAFRCSDSKYKKCFSMPKGNIMEAQRRSWLSKNTLKQKFLLQLS</sequence>
<dbReference type="InterPro" id="IPR055357">
    <property type="entry name" value="LRR_At1g61320_AtMIF1"/>
</dbReference>
<feature type="domain" description="At1g61320/AtMIF1 LRR" evidence="2">
    <location>
        <begin position="64"/>
        <end position="452"/>
    </location>
</feature>
<dbReference type="EMBL" id="CM029039">
    <property type="protein sequence ID" value="KAG2645089.1"/>
    <property type="molecule type" value="Genomic_DNA"/>
</dbReference>
<reference evidence="3" key="1">
    <citation type="submission" date="2020-05" db="EMBL/GenBank/DDBJ databases">
        <title>WGS assembly of Panicum virgatum.</title>
        <authorList>
            <person name="Lovell J.T."/>
            <person name="Jenkins J."/>
            <person name="Shu S."/>
            <person name="Juenger T.E."/>
            <person name="Schmutz J."/>
        </authorList>
    </citation>
    <scope>NUCLEOTIDE SEQUENCE</scope>
    <source>
        <strain evidence="3">AP13</strain>
    </source>
</reference>
<keyword evidence="4" id="KW-1185">Reference proteome</keyword>
<feature type="domain" description="F-box" evidence="1">
    <location>
        <begin position="7"/>
        <end position="42"/>
    </location>
</feature>
<proteinExistence type="predicted"/>
<dbReference type="SUPFAM" id="SSF81383">
    <property type="entry name" value="F-box domain"/>
    <property type="match status" value="1"/>
</dbReference>